<dbReference type="Proteomes" id="UP000271468">
    <property type="component" value="Unassembled WGS sequence"/>
</dbReference>
<gene>
    <name evidence="1" type="ORF">ALQ65_200081</name>
</gene>
<evidence type="ECO:0000313" key="1">
    <source>
        <dbReference type="EMBL" id="RMN07300.1"/>
    </source>
</evidence>
<comment type="caution">
    <text evidence="1">The sequence shown here is derived from an EMBL/GenBank/DDBJ whole genome shotgun (WGS) entry which is preliminary data.</text>
</comment>
<sequence length="160" mass="17630">MILRKNVAVLPVITHPIRAGAMSVEFNCPECGDPIIAKASEWPQIKTGGGFLIAPMVSYAVTCECCRTAYEFRPSAAKENWPDGETMPVSCPNCSVKIDSQIAMVRGFDLPYRPEDCDECNAVFELYADSKTALVSAPPKVTTARGRQLIKQLEHFVFRS</sequence>
<reference evidence="1 2" key="1">
    <citation type="submission" date="2018-08" db="EMBL/GenBank/DDBJ databases">
        <title>Recombination of ecologically and evolutionarily significant loci maintains genetic cohesion in the Pseudomonas syringae species complex.</title>
        <authorList>
            <person name="Dillon M."/>
            <person name="Thakur S."/>
            <person name="Almeida R.N.D."/>
            <person name="Weir B.S."/>
            <person name="Guttman D.S."/>
        </authorList>
    </citation>
    <scope>NUCLEOTIDE SEQUENCE [LARGE SCALE GENOMIC DNA]</scope>
    <source>
        <strain evidence="1 2">ICMP 12341</strain>
    </source>
</reference>
<dbReference type="EMBL" id="RBOV01000370">
    <property type="protein sequence ID" value="RMN07300.1"/>
    <property type="molecule type" value="Genomic_DNA"/>
</dbReference>
<dbReference type="RefSeq" id="WP_054086186.1">
    <property type="nucleotide sequence ID" value="NZ_RBOV01000370.1"/>
</dbReference>
<accession>A0A3M3J923</accession>
<dbReference type="AlphaFoldDB" id="A0A3M3J923"/>
<organism evidence="1 2">
    <name type="scientific">Pseudomonas syringae pv. coriandricola</name>
    <dbReference type="NCBI Taxonomy" id="264453"/>
    <lineage>
        <taxon>Bacteria</taxon>
        <taxon>Pseudomonadati</taxon>
        <taxon>Pseudomonadota</taxon>
        <taxon>Gammaproteobacteria</taxon>
        <taxon>Pseudomonadales</taxon>
        <taxon>Pseudomonadaceae</taxon>
        <taxon>Pseudomonas</taxon>
    </lineage>
</organism>
<evidence type="ECO:0000313" key="2">
    <source>
        <dbReference type="Proteomes" id="UP000271468"/>
    </source>
</evidence>
<protein>
    <submittedName>
        <fullName evidence="1">Uncharacterized protein</fullName>
    </submittedName>
</protein>
<name>A0A3M3J923_9PSED</name>
<proteinExistence type="predicted"/>